<dbReference type="AlphaFoldDB" id="A0A844F7U4"/>
<sequence length="590" mass="70147">MLGYLTNSYLQEKGFTNPGERLFIQKMKELLYNSSGVSYSYKIHNLYSILLELRTVIDEYRYQDINGYIVEEVRKEALEILQNDMVMCRKRPALYETIREEIRKGLSIEKNNKQSIKEEDKEKIDSIYQAIKNIENIYNIMDYLSDNLDLLKDAITNDEGEKIISLSECLVSSIIITKRSISNCYIFFANLFEKSGKSFEDCWSQWASSMFHNNAQYICYFVIDEKYADKVENTIGGTDIRINYPDATDIRLVDENNIFYVVDIEAPSNDRFTIVDRAFNAYREEMGIVEFATAKVKELEDKVLVYDVYFNKFMELKRKDYFVSLEYKPYNQYHKHIDRVVREFIKSLPMMDRNKVVNAVINTCNFEKESNEYNFLLLWSSLESLFRSNQYPSAISAIKDIVPNILSHRYIYYRLYDFLKECNNIGLRYQYQGNELVTEVINDNQIKLLFALLRDDTENIAFLQNCKNLYELLYYRGVELKNILKNAVSIKQKIERHRLVLGYQLQRMYRIRNKFVHHSIVDDNIEILCKHIRVYMWEAIREMSYVAVKRKINTLEELYAYFRMNHTMMLKMLINANSPIEINNILNGYL</sequence>
<dbReference type="EMBL" id="VUMB01000005">
    <property type="protein sequence ID" value="MSS39367.1"/>
    <property type="molecule type" value="Genomic_DNA"/>
</dbReference>
<dbReference type="RefSeq" id="WP_154322158.1">
    <property type="nucleotide sequence ID" value="NZ_CP045695.1"/>
</dbReference>
<protein>
    <recommendedName>
        <fullName evidence="3">Apea-like HEPN domain-containing protein</fullName>
    </recommendedName>
</protein>
<proteinExistence type="predicted"/>
<accession>A0A844F7U4</accession>
<organism evidence="1 2">
    <name type="scientific">Clostridium scindens (strain JCM 10418 / VPI 12708)</name>
    <dbReference type="NCBI Taxonomy" id="29347"/>
    <lineage>
        <taxon>Bacteria</taxon>
        <taxon>Bacillati</taxon>
        <taxon>Bacillota</taxon>
        <taxon>Clostridia</taxon>
        <taxon>Lachnospirales</taxon>
        <taxon>Lachnospiraceae</taxon>
    </lineage>
</organism>
<dbReference type="Proteomes" id="UP000462363">
    <property type="component" value="Unassembled WGS sequence"/>
</dbReference>
<reference evidence="1 2" key="1">
    <citation type="submission" date="2019-08" db="EMBL/GenBank/DDBJ databases">
        <title>In-depth cultivation of the pig gut microbiome towards novel bacterial diversity and tailored functional studies.</title>
        <authorList>
            <person name="Wylensek D."/>
            <person name="Hitch T.C.A."/>
            <person name="Clavel T."/>
        </authorList>
    </citation>
    <scope>NUCLEOTIDE SEQUENCE [LARGE SCALE GENOMIC DNA]</scope>
    <source>
        <strain evidence="1 2">BL-389-WT-3D</strain>
    </source>
</reference>
<evidence type="ECO:0008006" key="3">
    <source>
        <dbReference type="Google" id="ProtNLM"/>
    </source>
</evidence>
<name>A0A844F7U4_CLOSV</name>
<comment type="caution">
    <text evidence="1">The sequence shown here is derived from an EMBL/GenBank/DDBJ whole genome shotgun (WGS) entry which is preliminary data.</text>
</comment>
<gene>
    <name evidence="1" type="ORF">FYJ37_03100</name>
</gene>
<evidence type="ECO:0000313" key="1">
    <source>
        <dbReference type="EMBL" id="MSS39367.1"/>
    </source>
</evidence>
<evidence type="ECO:0000313" key="2">
    <source>
        <dbReference type="Proteomes" id="UP000462363"/>
    </source>
</evidence>